<protein>
    <submittedName>
        <fullName evidence="6">Uncharacterized protein</fullName>
    </submittedName>
</protein>
<evidence type="ECO:0000256" key="1">
    <source>
        <dbReference type="ARBA" id="ARBA00004370"/>
    </source>
</evidence>
<evidence type="ECO:0000256" key="4">
    <source>
        <dbReference type="ARBA" id="ARBA00023136"/>
    </source>
</evidence>
<keyword evidence="4 5" id="KW-0472">Membrane</keyword>
<dbReference type="AlphaFoldDB" id="X6P5N2"/>
<comment type="subcellular location">
    <subcellularLocation>
        <location evidence="1">Membrane</location>
    </subcellularLocation>
</comment>
<comment type="caution">
    <text evidence="6">The sequence shown here is derived from an EMBL/GenBank/DDBJ whole genome shotgun (WGS) entry which is preliminary data.</text>
</comment>
<sequence>MCAEVCAIGSVEVDAWTDYALKFQRWLQMNDSMLYYEFPGTHNSHISVAYGFGIERDYVSALHDGGELYWGGGDLNLGEGVDQYLSVTDQLNIGIRHIEVDINWGPWVTDTFEEGIVICHSPVTDPDIPVQIKAWADQREITDLQYEPSRLSCQATYVTFLDSMNEASVFCFEMITLKISKKKNIYICICIYIKKWLDTNVNDFVIVYFDTKWDILPEQAEWGTNQLISIFGDAIFTPEDQKQLFNGTWPSLSDLIYTHGKRLLFENQKEGWTKVNGTYVVFTPTIWNPYQYGADGLEVFPKCLIQYNFTYGVSFTRALDDTVEDSSGIQRQYRSIIDTATRCGSNIVRFNYVKYVVVWKAIYCILSAPTFFFFIKKKDKDRLKML</sequence>
<feature type="transmembrane region" description="Helical" evidence="5">
    <location>
        <begin position="352"/>
        <end position="375"/>
    </location>
</feature>
<dbReference type="GO" id="GO:0008081">
    <property type="term" value="F:phosphoric diester hydrolase activity"/>
    <property type="evidence" value="ECO:0007669"/>
    <property type="project" value="InterPro"/>
</dbReference>
<evidence type="ECO:0000256" key="5">
    <source>
        <dbReference type="SAM" id="Phobius"/>
    </source>
</evidence>
<reference evidence="6 7" key="1">
    <citation type="journal article" date="2013" name="Curr. Biol.">
        <title>The Genome of the Foraminiferan Reticulomyxa filosa.</title>
        <authorList>
            <person name="Glockner G."/>
            <person name="Hulsmann N."/>
            <person name="Schleicher M."/>
            <person name="Noegel A.A."/>
            <person name="Eichinger L."/>
            <person name="Gallinger C."/>
            <person name="Pawlowski J."/>
            <person name="Sierra R."/>
            <person name="Euteneuer U."/>
            <person name="Pillet L."/>
            <person name="Moustafa A."/>
            <person name="Platzer M."/>
            <person name="Groth M."/>
            <person name="Szafranski K."/>
            <person name="Schliwa M."/>
        </authorList>
    </citation>
    <scope>NUCLEOTIDE SEQUENCE [LARGE SCALE GENOMIC DNA]</scope>
</reference>
<dbReference type="PANTHER" id="PTHR35518">
    <property type="entry name" value="MAINTENANCE OF TELOMOERE CAPPING"/>
    <property type="match status" value="1"/>
</dbReference>
<dbReference type="GO" id="GO:0006629">
    <property type="term" value="P:lipid metabolic process"/>
    <property type="evidence" value="ECO:0007669"/>
    <property type="project" value="InterPro"/>
</dbReference>
<keyword evidence="3 5" id="KW-1133">Transmembrane helix</keyword>
<organism evidence="6 7">
    <name type="scientific">Reticulomyxa filosa</name>
    <dbReference type="NCBI Taxonomy" id="46433"/>
    <lineage>
        <taxon>Eukaryota</taxon>
        <taxon>Sar</taxon>
        <taxon>Rhizaria</taxon>
        <taxon>Retaria</taxon>
        <taxon>Foraminifera</taxon>
        <taxon>Monothalamids</taxon>
        <taxon>Reticulomyxidae</taxon>
        <taxon>Reticulomyxa</taxon>
    </lineage>
</organism>
<dbReference type="EMBL" id="ASPP01003838">
    <property type="protein sequence ID" value="ETO32907.1"/>
    <property type="molecule type" value="Genomic_DNA"/>
</dbReference>
<dbReference type="Gene3D" id="3.20.20.190">
    <property type="entry name" value="Phosphatidylinositol (PI) phosphodiesterase"/>
    <property type="match status" value="1"/>
</dbReference>
<evidence type="ECO:0000313" key="6">
    <source>
        <dbReference type="EMBL" id="ETO32907.1"/>
    </source>
</evidence>
<dbReference type="SUPFAM" id="SSF51695">
    <property type="entry name" value="PLC-like phosphodiesterases"/>
    <property type="match status" value="2"/>
</dbReference>
<name>X6P5N2_RETFI</name>
<evidence type="ECO:0000256" key="3">
    <source>
        <dbReference type="ARBA" id="ARBA00022989"/>
    </source>
</evidence>
<keyword evidence="7" id="KW-1185">Reference proteome</keyword>
<accession>X6P5N2</accession>
<evidence type="ECO:0000256" key="2">
    <source>
        <dbReference type="ARBA" id="ARBA00022692"/>
    </source>
</evidence>
<evidence type="ECO:0000313" key="7">
    <source>
        <dbReference type="Proteomes" id="UP000023152"/>
    </source>
</evidence>
<proteinExistence type="predicted"/>
<dbReference type="Proteomes" id="UP000023152">
    <property type="component" value="Unassembled WGS sequence"/>
</dbReference>
<dbReference type="GO" id="GO:0016020">
    <property type="term" value="C:membrane"/>
    <property type="evidence" value="ECO:0007669"/>
    <property type="project" value="UniProtKB-SubCell"/>
</dbReference>
<keyword evidence="2 5" id="KW-0812">Transmembrane</keyword>
<dbReference type="InterPro" id="IPR017946">
    <property type="entry name" value="PLC-like_Pdiesterase_TIM-brl"/>
</dbReference>
<dbReference type="OrthoDB" id="7984201at2759"/>
<gene>
    <name evidence="6" type="ORF">RFI_04209</name>
</gene>
<dbReference type="InterPro" id="IPR051008">
    <property type="entry name" value="Telomere_Capping_Maintenance"/>
</dbReference>
<dbReference type="PANTHER" id="PTHR35518:SF2">
    <property type="entry name" value="MAINTENANCE OF TELOMERE CAPPING PROTEIN 6"/>
    <property type="match status" value="1"/>
</dbReference>